<proteinExistence type="predicted"/>
<accession>A0A0H2XBS7</accession>
<organism evidence="2 3">
    <name type="scientific">Xanthomonas campestris pv. campestris (strain 8004)</name>
    <dbReference type="NCBI Taxonomy" id="314565"/>
    <lineage>
        <taxon>Bacteria</taxon>
        <taxon>Pseudomonadati</taxon>
        <taxon>Pseudomonadota</taxon>
        <taxon>Gammaproteobacteria</taxon>
        <taxon>Lysobacterales</taxon>
        <taxon>Lysobacteraceae</taxon>
        <taxon>Xanthomonas</taxon>
    </lineage>
</organism>
<evidence type="ECO:0008006" key="4">
    <source>
        <dbReference type="Google" id="ProtNLM"/>
    </source>
</evidence>
<evidence type="ECO:0000313" key="3">
    <source>
        <dbReference type="Proteomes" id="UP000000420"/>
    </source>
</evidence>
<name>A0A0H2XBS7_XANC8</name>
<reference evidence="2 3" key="1">
    <citation type="journal article" date="2005" name="Genome Res.">
        <title>Comparative and functional genomic analyses of the pathogenicity of phytopathogen Xanthomonas campestris pv. campestris.</title>
        <authorList>
            <person name="Qian W."/>
            <person name="Jia Y."/>
            <person name="Ren S.X."/>
            <person name="He Y.Q."/>
            <person name="Feng J.X."/>
            <person name="Lu L.F."/>
            <person name="Sun Q."/>
            <person name="Ying G."/>
            <person name="Tang D.J."/>
            <person name="Tang H."/>
            <person name="Wu W."/>
            <person name="Hao P."/>
            <person name="Wang L."/>
            <person name="Jiang B.L."/>
            <person name="Zeng S."/>
            <person name="Gu W.Y."/>
            <person name="Lu G."/>
            <person name="Rong L."/>
            <person name="Tian Y."/>
            <person name="Yao Z."/>
            <person name="Fu G."/>
            <person name="Chen B."/>
            <person name="Fang R."/>
            <person name="Qiang B."/>
            <person name="Chen Z."/>
            <person name="Zhao G.P."/>
            <person name="Tang J.L."/>
            <person name="He C."/>
        </authorList>
    </citation>
    <scope>NUCLEOTIDE SEQUENCE [LARGE SCALE GENOMIC DNA]</scope>
    <source>
        <strain evidence="2 3">8004</strain>
    </source>
</reference>
<feature type="region of interest" description="Disordered" evidence="1">
    <location>
        <begin position="96"/>
        <end position="159"/>
    </location>
</feature>
<dbReference type="HOGENOM" id="CLU_121920_0_0_6"/>
<dbReference type="Proteomes" id="UP000000420">
    <property type="component" value="Chromosome"/>
</dbReference>
<dbReference type="EMBL" id="CP000050">
    <property type="protein sequence ID" value="AAY51028.1"/>
    <property type="molecule type" value="Genomic_DNA"/>
</dbReference>
<evidence type="ECO:0000256" key="1">
    <source>
        <dbReference type="SAM" id="MobiDB-lite"/>
    </source>
</evidence>
<feature type="compositionally biased region" description="Basic and acidic residues" evidence="1">
    <location>
        <begin position="96"/>
        <end position="105"/>
    </location>
</feature>
<evidence type="ECO:0000313" key="2">
    <source>
        <dbReference type="EMBL" id="AAY51028.1"/>
    </source>
</evidence>
<sequence length="159" mass="16812">MKFGAMRHRVERAELLVEGRSDETRQHWAELRQAWTSGWSPVRILVAGFGLGFVVGRNEPQAALGSIASKLGGIPKILQMISTISALFTAHRAQEASEQAERAADNAEEVAADNSAGAAMGPVPVDERTLATATVAPAQATYPRGAPPAAEAATELSEH</sequence>
<dbReference type="KEGG" id="xcb:XC_3989"/>
<protein>
    <recommendedName>
        <fullName evidence="4">Protein sip-5</fullName>
    </recommendedName>
</protein>
<dbReference type="AlphaFoldDB" id="A0A0H2XBS7"/>
<gene>
    <name evidence="2" type="ordered locus">XC_3989</name>
</gene>